<dbReference type="SFLD" id="SFLDG01141">
    <property type="entry name" value="C2.B.1:_Sucrose_Phosphatase_Li"/>
    <property type="match status" value="1"/>
</dbReference>
<name>A0ABV4TS04_9GAMM</name>
<dbReference type="EMBL" id="JBGUAW010000001">
    <property type="protein sequence ID" value="MFA9459326.1"/>
    <property type="molecule type" value="Genomic_DNA"/>
</dbReference>
<evidence type="ECO:0000313" key="3">
    <source>
        <dbReference type="EMBL" id="MFA9459326.1"/>
    </source>
</evidence>
<dbReference type="PANTHER" id="PTHR46521:SF4">
    <property type="entry name" value="SUCROSE-PHOSPHATASE 2-RELATED"/>
    <property type="match status" value="1"/>
</dbReference>
<dbReference type="Proteomes" id="UP001575181">
    <property type="component" value="Unassembled WGS sequence"/>
</dbReference>
<reference evidence="3 4" key="1">
    <citation type="submission" date="2024-08" db="EMBL/GenBank/DDBJ databases">
        <title>Whole-genome sequencing of halo(alkali)philic microorganisms from hypersaline lakes.</title>
        <authorList>
            <person name="Sorokin D.Y."/>
            <person name="Merkel A.Y."/>
            <person name="Messina E."/>
            <person name="Yakimov M."/>
        </authorList>
    </citation>
    <scope>NUCLEOTIDE SEQUENCE [LARGE SCALE GENOMIC DNA]</scope>
    <source>
        <strain evidence="3 4">Cl-TMA</strain>
    </source>
</reference>
<dbReference type="SUPFAM" id="SSF56784">
    <property type="entry name" value="HAD-like"/>
    <property type="match status" value="1"/>
</dbReference>
<gene>
    <name evidence="3" type="ORF">ACERLL_00610</name>
</gene>
<evidence type="ECO:0000259" key="2">
    <source>
        <dbReference type="Pfam" id="PF05116"/>
    </source>
</evidence>
<evidence type="ECO:0000256" key="1">
    <source>
        <dbReference type="ARBA" id="ARBA00022801"/>
    </source>
</evidence>
<proteinExistence type="predicted"/>
<organism evidence="3 4">
    <name type="scientific">Thiohalorhabdus methylotrophus</name>
    <dbReference type="NCBI Taxonomy" id="3242694"/>
    <lineage>
        <taxon>Bacteria</taxon>
        <taxon>Pseudomonadati</taxon>
        <taxon>Pseudomonadota</taxon>
        <taxon>Gammaproteobacteria</taxon>
        <taxon>Thiohalorhabdales</taxon>
        <taxon>Thiohalorhabdaceae</taxon>
        <taxon>Thiohalorhabdus</taxon>
    </lineage>
</organism>
<dbReference type="InterPro" id="IPR036412">
    <property type="entry name" value="HAD-like_sf"/>
</dbReference>
<dbReference type="NCBIfam" id="TIGR01484">
    <property type="entry name" value="HAD-SF-IIB"/>
    <property type="match status" value="1"/>
</dbReference>
<dbReference type="GO" id="GO:0016787">
    <property type="term" value="F:hydrolase activity"/>
    <property type="evidence" value="ECO:0007669"/>
    <property type="project" value="UniProtKB-KW"/>
</dbReference>
<feature type="domain" description="Sucrose phosphatase-like" evidence="2">
    <location>
        <begin position="3"/>
        <end position="258"/>
    </location>
</feature>
<accession>A0ABV4TS04</accession>
<dbReference type="SFLD" id="SFLDG01140">
    <property type="entry name" value="C2.B:_Phosphomannomutase_and_P"/>
    <property type="match status" value="1"/>
</dbReference>
<dbReference type="SFLD" id="SFLDS00003">
    <property type="entry name" value="Haloacid_Dehalogenase"/>
    <property type="match status" value="1"/>
</dbReference>
<keyword evidence="4" id="KW-1185">Reference proteome</keyword>
<dbReference type="InterPro" id="IPR006380">
    <property type="entry name" value="SPP-like_dom"/>
</dbReference>
<dbReference type="InterPro" id="IPR051518">
    <property type="entry name" value="Sucrose_Phosphatase"/>
</dbReference>
<comment type="caution">
    <text evidence="3">The sequence shown here is derived from an EMBL/GenBank/DDBJ whole genome shotgun (WGS) entry which is preliminary data.</text>
</comment>
<sequence>MSRLLATDMDRTLVPNGLQRPEAGALDRFRDWASAREPDHLAYVTGRHRALALEVVAEYRLPEPDWLICNVGTEIYAAGAQQPLEEWEELLEKGFDAGAVRRWAEGVLPGARLQEPEKQSPLKVSFYLDEEPEPGALQARLAAGLDAQELDARVVVSYDETEKRGLVDFLAPGSGKARALDYLRRHLNVPMDRTLFAGDSGNDADALLSGVCGVLVGNATDTVRDHLQEALASHQGARVLFARRPYTAGILEGMAHYGWEEH</sequence>
<evidence type="ECO:0000313" key="4">
    <source>
        <dbReference type="Proteomes" id="UP001575181"/>
    </source>
</evidence>
<dbReference type="Gene3D" id="3.40.50.1000">
    <property type="entry name" value="HAD superfamily/HAD-like"/>
    <property type="match status" value="1"/>
</dbReference>
<dbReference type="Pfam" id="PF05116">
    <property type="entry name" value="S6PP"/>
    <property type="match status" value="1"/>
</dbReference>
<dbReference type="PANTHER" id="PTHR46521">
    <property type="entry name" value="SUCROSE-PHOSPHATASE 2-RELATED"/>
    <property type="match status" value="1"/>
</dbReference>
<dbReference type="RefSeq" id="WP_373654117.1">
    <property type="nucleotide sequence ID" value="NZ_JBGUAW010000001.1"/>
</dbReference>
<dbReference type="InterPro" id="IPR023214">
    <property type="entry name" value="HAD_sf"/>
</dbReference>
<keyword evidence="1 3" id="KW-0378">Hydrolase</keyword>
<dbReference type="Gene3D" id="3.90.1070.10">
    <property type="match status" value="1"/>
</dbReference>
<dbReference type="InterPro" id="IPR006379">
    <property type="entry name" value="HAD-SF_hydro_IIB"/>
</dbReference>
<protein>
    <submittedName>
        <fullName evidence="3">HAD-IIB family hydrolase</fullName>
    </submittedName>
</protein>